<dbReference type="SUPFAM" id="SSF52540">
    <property type="entry name" value="P-loop containing nucleoside triphosphate hydrolases"/>
    <property type="match status" value="1"/>
</dbReference>
<protein>
    <submittedName>
        <fullName evidence="2">Chromosome partitioning protein</fullName>
    </submittedName>
</protein>
<dbReference type="InterPro" id="IPR002586">
    <property type="entry name" value="CobQ/CobB/MinD/ParA_Nub-bd_dom"/>
</dbReference>
<dbReference type="RefSeq" id="WP_184252556.1">
    <property type="nucleotide sequence ID" value="NZ_JACHIO010000001.1"/>
</dbReference>
<sequence length="266" mass="29360">MAEVVGIELSDFKSDIRHEGSSSASPFVIAVMNFKGGVAKTTLCLHLAGVLAKSGKSVLVLDFVGQLHELLAERPPELPAITSFRASDTCFRKSWPVRTEFDCILIDCNTSDYAYCASVVHQADVLIVPTPQAYMELEATYLAIEAFQRVAPQKLVILPVLVMERKRIRGSSDTRKLIDDIEQKLGCPFASSRISYKQFFSYLGVSIPGWNEKIAKPKYTVSGKTIADIDDLHCKAAVAEFNGLLAEVFELSKCGDRTHNGFHLIQ</sequence>
<evidence type="ECO:0000313" key="3">
    <source>
        <dbReference type="Proteomes" id="UP000584867"/>
    </source>
</evidence>
<dbReference type="CDD" id="cd02042">
    <property type="entry name" value="ParAB_family"/>
    <property type="match status" value="1"/>
</dbReference>
<dbReference type="InterPro" id="IPR050678">
    <property type="entry name" value="DNA_Partitioning_ATPase"/>
</dbReference>
<dbReference type="Proteomes" id="UP000584867">
    <property type="component" value="Unassembled WGS sequence"/>
</dbReference>
<proteinExistence type="predicted"/>
<dbReference type="AlphaFoldDB" id="A0A7W7ZLQ0"/>
<dbReference type="Pfam" id="PF01656">
    <property type="entry name" value="CbiA"/>
    <property type="match status" value="1"/>
</dbReference>
<evidence type="ECO:0000313" key="2">
    <source>
        <dbReference type="EMBL" id="MBB5062053.1"/>
    </source>
</evidence>
<accession>A0A7W7ZLQ0</accession>
<feature type="domain" description="CobQ/CobB/MinD/ParA nucleotide binding" evidence="1">
    <location>
        <begin position="29"/>
        <end position="190"/>
    </location>
</feature>
<dbReference type="PANTHER" id="PTHR13696:SF99">
    <property type="entry name" value="COBYRINIC ACID AC-DIAMIDE SYNTHASE"/>
    <property type="match status" value="1"/>
</dbReference>
<organism evidence="2 3">
    <name type="scientific">Granulicella mallensis</name>
    <dbReference type="NCBI Taxonomy" id="940614"/>
    <lineage>
        <taxon>Bacteria</taxon>
        <taxon>Pseudomonadati</taxon>
        <taxon>Acidobacteriota</taxon>
        <taxon>Terriglobia</taxon>
        <taxon>Terriglobales</taxon>
        <taxon>Acidobacteriaceae</taxon>
        <taxon>Granulicella</taxon>
    </lineage>
</organism>
<dbReference type="EMBL" id="JACHIO010000001">
    <property type="protein sequence ID" value="MBB5062053.1"/>
    <property type="molecule type" value="Genomic_DNA"/>
</dbReference>
<reference evidence="2 3" key="1">
    <citation type="submission" date="2020-08" db="EMBL/GenBank/DDBJ databases">
        <title>Genomic Encyclopedia of Type Strains, Phase IV (KMG-V): Genome sequencing to study the core and pangenomes of soil and plant-associated prokaryotes.</title>
        <authorList>
            <person name="Whitman W."/>
        </authorList>
    </citation>
    <scope>NUCLEOTIDE SEQUENCE [LARGE SCALE GENOMIC DNA]</scope>
    <source>
        <strain evidence="2 3">X5P3</strain>
    </source>
</reference>
<gene>
    <name evidence="2" type="ORF">HDF15_000378</name>
</gene>
<name>A0A7W7ZLQ0_9BACT</name>
<dbReference type="PANTHER" id="PTHR13696">
    <property type="entry name" value="P-LOOP CONTAINING NUCLEOSIDE TRIPHOSPHATE HYDROLASE"/>
    <property type="match status" value="1"/>
</dbReference>
<evidence type="ECO:0000259" key="1">
    <source>
        <dbReference type="Pfam" id="PF01656"/>
    </source>
</evidence>
<dbReference type="Gene3D" id="3.40.50.300">
    <property type="entry name" value="P-loop containing nucleotide triphosphate hydrolases"/>
    <property type="match status" value="1"/>
</dbReference>
<comment type="caution">
    <text evidence="2">The sequence shown here is derived from an EMBL/GenBank/DDBJ whole genome shotgun (WGS) entry which is preliminary data.</text>
</comment>
<dbReference type="InterPro" id="IPR027417">
    <property type="entry name" value="P-loop_NTPase"/>
</dbReference>